<keyword evidence="4" id="KW-0276">Fatty acid metabolism</keyword>
<keyword evidence="7" id="KW-0275">Fatty acid biosynthesis</keyword>
<dbReference type="PANTHER" id="PTHR31727:SF6">
    <property type="entry name" value="OLEOYL-ACYL CARRIER PROTEIN THIOESTERASE 1, CHLOROPLASTIC"/>
    <property type="match status" value="1"/>
</dbReference>
<evidence type="ECO:0000313" key="10">
    <source>
        <dbReference type="EMBL" id="MCW9711609.1"/>
    </source>
</evidence>
<keyword evidence="11" id="KW-1185">Reference proteome</keyword>
<keyword evidence="3" id="KW-0378">Hydrolase</keyword>
<evidence type="ECO:0000256" key="5">
    <source>
        <dbReference type="ARBA" id="ARBA00022946"/>
    </source>
</evidence>
<feature type="domain" description="Acyl-ACP thioesterase N-terminal hotdog" evidence="8">
    <location>
        <begin position="6"/>
        <end position="132"/>
    </location>
</feature>
<evidence type="ECO:0000256" key="4">
    <source>
        <dbReference type="ARBA" id="ARBA00022832"/>
    </source>
</evidence>
<protein>
    <submittedName>
        <fullName evidence="10">Thioesterase</fullName>
    </submittedName>
</protein>
<keyword evidence="5" id="KW-0809">Transit peptide</keyword>
<sequence>MANEKLIYQESFKIRASEVNIHQKATLPAICELLQEVAGNHARQLRFDITDLQQDKLTWVLHRLRIEMDEFPNWRDTITIKTWPSGGDGLRAHRDFLILDSENNIIGKSLSYWLILDIESRRPKRIPKSILESVPKQSEHVLPVNEGNFRNIEHPQGTQLFAVRKSDLDLNQHVNNVRYIEWGLACLPEEKVKSVLDIKFTGEAGLGDTVLVLSTDNNQGGCYFEIRNQENQQTLVLAQTK</sequence>
<dbReference type="CDD" id="cd00586">
    <property type="entry name" value="4HBT"/>
    <property type="match status" value="1"/>
</dbReference>
<dbReference type="EMBL" id="JAJNDC010000001">
    <property type="protein sequence ID" value="MCW9711609.1"/>
    <property type="molecule type" value="Genomic_DNA"/>
</dbReference>
<dbReference type="Pfam" id="PF01643">
    <property type="entry name" value="Acyl-ACP_TE"/>
    <property type="match status" value="1"/>
</dbReference>
<dbReference type="Pfam" id="PF20791">
    <property type="entry name" value="Acyl-ACP_TE_C"/>
    <property type="match status" value="1"/>
</dbReference>
<keyword evidence="6" id="KW-0443">Lipid metabolism</keyword>
<dbReference type="InterPro" id="IPR029069">
    <property type="entry name" value="HotDog_dom_sf"/>
</dbReference>
<accession>A0ABT3PUS9</accession>
<evidence type="ECO:0000259" key="9">
    <source>
        <dbReference type="Pfam" id="PF20791"/>
    </source>
</evidence>
<feature type="domain" description="Acyl-ACP thioesterase-like C-terminal" evidence="9">
    <location>
        <begin position="159"/>
        <end position="234"/>
    </location>
</feature>
<dbReference type="SUPFAM" id="SSF54637">
    <property type="entry name" value="Thioesterase/thiol ester dehydrase-isomerase"/>
    <property type="match status" value="2"/>
</dbReference>
<keyword evidence="2" id="KW-0444">Lipid biosynthesis</keyword>
<dbReference type="Gene3D" id="3.10.129.10">
    <property type="entry name" value="Hotdog Thioesterase"/>
    <property type="match status" value="1"/>
</dbReference>
<dbReference type="PANTHER" id="PTHR31727">
    <property type="entry name" value="OLEOYL-ACYL CARRIER PROTEIN THIOESTERASE 1, CHLOROPLASTIC"/>
    <property type="match status" value="1"/>
</dbReference>
<dbReference type="Proteomes" id="UP001207337">
    <property type="component" value="Unassembled WGS sequence"/>
</dbReference>
<gene>
    <name evidence="10" type="ORF">LQ318_01720</name>
</gene>
<dbReference type="InterPro" id="IPR045023">
    <property type="entry name" value="FATA/B"/>
</dbReference>
<dbReference type="InterPro" id="IPR002864">
    <property type="entry name" value="Acyl-ACP_thioesterase_NHD"/>
</dbReference>
<evidence type="ECO:0000259" key="8">
    <source>
        <dbReference type="Pfam" id="PF01643"/>
    </source>
</evidence>
<evidence type="ECO:0000256" key="3">
    <source>
        <dbReference type="ARBA" id="ARBA00022801"/>
    </source>
</evidence>
<evidence type="ECO:0000256" key="7">
    <source>
        <dbReference type="ARBA" id="ARBA00023160"/>
    </source>
</evidence>
<evidence type="ECO:0000313" key="11">
    <source>
        <dbReference type="Proteomes" id="UP001207337"/>
    </source>
</evidence>
<evidence type="ECO:0000256" key="6">
    <source>
        <dbReference type="ARBA" id="ARBA00023098"/>
    </source>
</evidence>
<comment type="similarity">
    <text evidence="1">Belongs to the acyl-ACP thioesterase family.</text>
</comment>
<proteinExistence type="inferred from homology"/>
<reference evidence="10 11" key="1">
    <citation type="submission" date="2021-11" db="EMBL/GenBank/DDBJ databases">
        <title>Aliifidinibius sp. nov., a new bacterium isolated from saline soil.</title>
        <authorList>
            <person name="Galisteo C."/>
            <person name="De La Haba R."/>
            <person name="Sanchez-Porro C."/>
            <person name="Ventosa A."/>
        </authorList>
    </citation>
    <scope>NUCLEOTIDE SEQUENCE [LARGE SCALE GENOMIC DNA]</scope>
    <source>
        <strain evidence="10 11">KACC 190600</strain>
    </source>
</reference>
<evidence type="ECO:0000256" key="2">
    <source>
        <dbReference type="ARBA" id="ARBA00022516"/>
    </source>
</evidence>
<dbReference type="InterPro" id="IPR049427">
    <property type="entry name" value="Acyl-ACP_TE_C"/>
</dbReference>
<dbReference type="RefSeq" id="WP_265786963.1">
    <property type="nucleotide sequence ID" value="NZ_BAABRS010000001.1"/>
</dbReference>
<name>A0ABT3PUS9_9BACT</name>
<comment type="caution">
    <text evidence="10">The sequence shown here is derived from an EMBL/GenBank/DDBJ whole genome shotgun (WGS) entry which is preliminary data.</text>
</comment>
<evidence type="ECO:0000256" key="1">
    <source>
        <dbReference type="ARBA" id="ARBA00006500"/>
    </source>
</evidence>
<organism evidence="10 11">
    <name type="scientific">Fodinibius salicampi</name>
    <dbReference type="NCBI Taxonomy" id="1920655"/>
    <lineage>
        <taxon>Bacteria</taxon>
        <taxon>Pseudomonadati</taxon>
        <taxon>Balneolota</taxon>
        <taxon>Balneolia</taxon>
        <taxon>Balneolales</taxon>
        <taxon>Balneolaceae</taxon>
        <taxon>Fodinibius</taxon>
    </lineage>
</organism>